<dbReference type="RefSeq" id="WP_341839548.1">
    <property type="nucleotide sequence ID" value="NZ_CP149792.1"/>
</dbReference>
<name>A0ABZ2YZB7_9BACT</name>
<keyword evidence="1" id="KW-0732">Signal</keyword>
<dbReference type="InterPro" id="IPR031325">
    <property type="entry name" value="RHS_repeat"/>
</dbReference>
<dbReference type="Gene3D" id="2.180.10.10">
    <property type="entry name" value="RHS repeat-associated core"/>
    <property type="match status" value="1"/>
</dbReference>
<evidence type="ECO:0000313" key="2">
    <source>
        <dbReference type="EMBL" id="WZN44783.1"/>
    </source>
</evidence>
<dbReference type="Pfam" id="PF05593">
    <property type="entry name" value="RHS_repeat"/>
    <property type="match status" value="1"/>
</dbReference>
<sequence length="275" mass="29832">MKNMTFLLTLAASGLFCLSCQQSGGASSHGDSTALQTASEAPVASAPVKYLRKYTRTLAGDEPEVLTFSYDAAHRLTAVNKAGDEQGGQQFEYDGNGRLTKLTYWHDGRRHVISYTYSGTGATGAEQVFEEGETEAGSTATWTIGMQNGKVTSIRKTNTEDPSENSYQVYRYDGDNLTYIASMAANGKDTAGVTSLTYGRKSSPFAGMRQPLLHPTALFFLQSANDMTSMAMRSKQVNAEIVTVYEYKYDAQGYPVSGIEKDAGDVSATAVYEYE</sequence>
<proteinExistence type="predicted"/>
<feature type="chain" id="PRO_5046764000" description="YD repeat-containing protein" evidence="1">
    <location>
        <begin position="23"/>
        <end position="275"/>
    </location>
</feature>
<evidence type="ECO:0000256" key="1">
    <source>
        <dbReference type="SAM" id="SignalP"/>
    </source>
</evidence>
<dbReference type="EMBL" id="CP150096">
    <property type="protein sequence ID" value="WZN44783.1"/>
    <property type="molecule type" value="Genomic_DNA"/>
</dbReference>
<dbReference type="Proteomes" id="UP001449657">
    <property type="component" value="Chromosome"/>
</dbReference>
<accession>A0ABZ2YZB7</accession>
<organism evidence="2 3">
    <name type="scientific">Chitinophaga caseinilytica</name>
    <dbReference type="NCBI Taxonomy" id="2267521"/>
    <lineage>
        <taxon>Bacteria</taxon>
        <taxon>Pseudomonadati</taxon>
        <taxon>Bacteroidota</taxon>
        <taxon>Chitinophagia</taxon>
        <taxon>Chitinophagales</taxon>
        <taxon>Chitinophagaceae</taxon>
        <taxon>Chitinophaga</taxon>
    </lineage>
</organism>
<reference evidence="2 3" key="1">
    <citation type="submission" date="2024-03" db="EMBL/GenBank/DDBJ databases">
        <title>Chitinophaga caseinilytica sp. nov., a casein hydrolysing bacterium isolated from forest soil.</title>
        <authorList>
            <person name="Lee D.S."/>
            <person name="Han D.M."/>
            <person name="Baek J.H."/>
            <person name="Choi D.G."/>
            <person name="Jeon J.H."/>
            <person name="Jeon C.O."/>
        </authorList>
    </citation>
    <scope>NUCLEOTIDE SEQUENCE [LARGE SCALE GENOMIC DNA]</scope>
    <source>
        <strain evidence="2 3">KACC 19118</strain>
    </source>
</reference>
<keyword evidence="3" id="KW-1185">Reference proteome</keyword>
<gene>
    <name evidence="2" type="ORF">WJU22_17955</name>
</gene>
<evidence type="ECO:0000313" key="3">
    <source>
        <dbReference type="Proteomes" id="UP001449657"/>
    </source>
</evidence>
<feature type="signal peptide" evidence="1">
    <location>
        <begin position="1"/>
        <end position="22"/>
    </location>
</feature>
<protein>
    <recommendedName>
        <fullName evidence="4">YD repeat-containing protein</fullName>
    </recommendedName>
</protein>
<evidence type="ECO:0008006" key="4">
    <source>
        <dbReference type="Google" id="ProtNLM"/>
    </source>
</evidence>